<dbReference type="InterPro" id="IPR039261">
    <property type="entry name" value="FNR_nucleotide-bd"/>
</dbReference>
<dbReference type="GO" id="GO:0043546">
    <property type="term" value="F:molybdopterin cofactor binding"/>
    <property type="evidence" value="ECO:0007669"/>
    <property type="project" value="InterPro"/>
</dbReference>
<dbReference type="InterPro" id="IPR009010">
    <property type="entry name" value="Asp_de-COase-like_dom_sf"/>
</dbReference>
<dbReference type="PROSITE" id="PS51085">
    <property type="entry name" value="2FE2S_FER_2"/>
    <property type="match status" value="1"/>
</dbReference>
<dbReference type="Gene3D" id="3.40.50.740">
    <property type="match status" value="2"/>
</dbReference>
<dbReference type="InterPro" id="IPR017938">
    <property type="entry name" value="Riboflavin_synthase-like_b-brl"/>
</dbReference>
<dbReference type="InterPro" id="IPR006963">
    <property type="entry name" value="Mopterin_OxRdtase_4Fe-4S_dom"/>
</dbReference>
<feature type="domain" description="2Fe-2S ferredoxin-type" evidence="5">
    <location>
        <begin position="1073"/>
        <end position="1156"/>
    </location>
</feature>
<dbReference type="Pfam" id="PF00384">
    <property type="entry name" value="Molybdopterin"/>
    <property type="match status" value="1"/>
</dbReference>
<evidence type="ECO:0000256" key="2">
    <source>
        <dbReference type="ARBA" id="ARBA00022723"/>
    </source>
</evidence>
<dbReference type="InterPro" id="IPR050612">
    <property type="entry name" value="Prok_Mopterin_Oxidored"/>
</dbReference>
<comment type="similarity">
    <text evidence="1">Belongs to the prokaryotic molybdopterin-containing oxidoreductase family.</text>
</comment>
<dbReference type="AlphaFoldDB" id="A0AAW3URL5"/>
<feature type="domain" description="FAD-binding FR-type" evidence="6">
    <location>
        <begin position="810"/>
        <end position="926"/>
    </location>
</feature>
<dbReference type="InterPro" id="IPR001041">
    <property type="entry name" value="2Fe-2S_ferredoxin-type"/>
</dbReference>
<dbReference type="GO" id="GO:0018818">
    <property type="term" value="F:acetylene hydratase activity"/>
    <property type="evidence" value="ECO:0007669"/>
    <property type="project" value="InterPro"/>
</dbReference>
<keyword evidence="2" id="KW-0479">Metal-binding</keyword>
<evidence type="ECO:0000259" key="6">
    <source>
        <dbReference type="PROSITE" id="PS51384"/>
    </source>
</evidence>
<evidence type="ECO:0000256" key="4">
    <source>
        <dbReference type="ARBA" id="ARBA00023014"/>
    </source>
</evidence>
<dbReference type="InterPro" id="IPR006656">
    <property type="entry name" value="Mopterin_OxRdtase"/>
</dbReference>
<sequence length="1156" mass="127065">MKENRGTMMETQEKKGYCTLCRSRCGTINTVRGDMLLKVRPDTTHPTGNAMCMKGKAAPELVHSPGRVLYPMRRTAPKGAADPRWKRISWDEALDEIATTLAHVKRENGAESVVFGVTTPSGTPMSDSIDWVERFVWSFGSPNICYATEICNWHKDFAHVFTFGCGMPTADYRNSDVIVLWGTNPANTWLAQADSIAAGRRNGARLIVVDPRPTALAREADVWLRVQPGTDGALAMGIARQMIATGNIDDTFVRAWTNGAFLVRRDSGHFLRERDIDPESSNNRYAVWNGALNRLELVGEEARTSPSDLSISGSHQISVFDLTGRVIEVTCTPAFELYCSALSDYTPEHVSKITGVDASAIEVVAAMLSPRQRIAYHAWSGVGQHTNATQTERAIATLYALTGAFDTRGSNRELPKQPANPLSNYAMLSPQQRTKALGLDERPLGPPAQGWVTARDVYRTILEAKPYRVRALVAFGTNMVMSQADSALAHDALCALDFHVHCDLFETPSARYADILLPVNTPWEREGLRLGFEINERAVELVQLRQRMVTPRGESRADYDIVLDLAVRLGMGDQFFGGDVEKGWNHVLEPLGLDVATLRSHPEGIYRPLRQQEKQYACATPNGSRGFATETRRVEFYSEKLHRYGYPAVPQYVPPSRGEGARAADRRRFPYTLTSVKNGYYCHSQHRGLPSLRRRAPYPVAELSADLAAIKGIVEGDWIRVASTSGTARFRARVVPELAPDVVVAEYGWWQACDEIGMESSAALGSTNSNYNSIVSAASVDPLSGSSPLRAVPCDVTLDPSVDPARRAWQGFRDFVVSAVHGEAEGVRTVTFSAADGGPLPDYLPGQHVTIQIPELCEGGTTRAYSLTGHAIENDRRTYSISVRHQRGRSADGEQFEGVMSSYIHRELAVGHRVLLQAPSGTFIVPPTSKRPVVIFAGGIGITPFISWLETIGQLGTQAPESQLFYANLNSSTHAFRNRIAQLQHALTTLKVVNCYNQPRDEVPGRDFEMQGYLNADVVDDALIQRRARFYLCGPEPMMNAITAGLVERGVPPFDIFSEAFRSPSKPALDPSQRFAVEFRRSRIKAEWAPERGSLLSFGESLGISMPSGCRVGQCESCTVKVLAGKVSHMTGHGPDEADMCLACQAIPATDISIEA</sequence>
<dbReference type="Pfam" id="PF00175">
    <property type="entry name" value="NAD_binding_1"/>
    <property type="match status" value="1"/>
</dbReference>
<dbReference type="CDD" id="cd02759">
    <property type="entry name" value="MopB_Acetylene-hydratase"/>
    <property type="match status" value="1"/>
</dbReference>
<dbReference type="Gene3D" id="3.10.20.30">
    <property type="match status" value="1"/>
</dbReference>
<dbReference type="SUPFAM" id="SSF63380">
    <property type="entry name" value="Riboflavin synthase domain-like"/>
    <property type="match status" value="1"/>
</dbReference>
<name>A0AAW3URL5_9BURK</name>
<dbReference type="Proteomes" id="UP000518681">
    <property type="component" value="Unassembled WGS sequence"/>
</dbReference>
<dbReference type="PROSITE" id="PS51669">
    <property type="entry name" value="4FE4S_MOW_BIS_MGD"/>
    <property type="match status" value="1"/>
</dbReference>
<evidence type="ECO:0000256" key="1">
    <source>
        <dbReference type="ARBA" id="ARBA00010312"/>
    </source>
</evidence>
<evidence type="ECO:0000259" key="7">
    <source>
        <dbReference type="PROSITE" id="PS51669"/>
    </source>
</evidence>
<dbReference type="InterPro" id="IPR012675">
    <property type="entry name" value="Beta-grasp_dom_sf"/>
</dbReference>
<keyword evidence="3" id="KW-0408">Iron</keyword>
<dbReference type="EMBL" id="JACIIK010000003">
    <property type="protein sequence ID" value="MBB6200978.1"/>
    <property type="molecule type" value="Genomic_DNA"/>
</dbReference>
<dbReference type="CDD" id="cd02781">
    <property type="entry name" value="MopB_CT_Acetylene-hydratase"/>
    <property type="match status" value="1"/>
</dbReference>
<keyword evidence="4" id="KW-0411">Iron-sulfur</keyword>
<dbReference type="InterPro" id="IPR036010">
    <property type="entry name" value="2Fe-2S_ferredoxin-like_sf"/>
</dbReference>
<protein>
    <submittedName>
        <fullName evidence="8">Anaerobic selenocysteine-containing dehydrogenase/ferredoxin-NADP reductase</fullName>
    </submittedName>
</protein>
<dbReference type="SUPFAM" id="SSF50692">
    <property type="entry name" value="ADC-like"/>
    <property type="match status" value="1"/>
</dbReference>
<evidence type="ECO:0000259" key="5">
    <source>
        <dbReference type="PROSITE" id="PS51085"/>
    </source>
</evidence>
<dbReference type="PROSITE" id="PS51384">
    <property type="entry name" value="FAD_FR"/>
    <property type="match status" value="1"/>
</dbReference>
<dbReference type="GO" id="GO:0046872">
    <property type="term" value="F:metal ion binding"/>
    <property type="evidence" value="ECO:0007669"/>
    <property type="project" value="UniProtKB-KW"/>
</dbReference>
<reference evidence="8 9" key="1">
    <citation type="submission" date="2020-08" db="EMBL/GenBank/DDBJ databases">
        <title>Genomic Encyclopedia of Type Strains, Phase IV (KMG-V): Genome sequencing to study the core and pangenomes of soil and plant-associated prokaryotes.</title>
        <authorList>
            <person name="Whitman W."/>
        </authorList>
    </citation>
    <scope>NUCLEOTIDE SEQUENCE [LARGE SCALE GENOMIC DNA]</scope>
    <source>
        <strain evidence="8 9">SEMIA 4013</strain>
    </source>
</reference>
<dbReference type="InterPro" id="IPR041930">
    <property type="entry name" value="Acetylene_hydratase"/>
</dbReference>
<dbReference type="CDD" id="cd00207">
    <property type="entry name" value="fer2"/>
    <property type="match status" value="1"/>
</dbReference>
<dbReference type="Pfam" id="PF04879">
    <property type="entry name" value="Molybdop_Fe4S4"/>
    <property type="match status" value="1"/>
</dbReference>
<gene>
    <name evidence="8" type="ORF">GGD69_001827</name>
</gene>
<dbReference type="PANTHER" id="PTHR43742:SF6">
    <property type="entry name" value="OXIDOREDUCTASE YYAE-RELATED"/>
    <property type="match status" value="1"/>
</dbReference>
<comment type="caution">
    <text evidence="8">The sequence shown here is derived from an EMBL/GenBank/DDBJ whole genome shotgun (WGS) entry which is preliminary data.</text>
</comment>
<dbReference type="Gene3D" id="3.40.50.80">
    <property type="entry name" value="Nucleotide-binding domain of ferredoxin-NADP reductase (FNR) module"/>
    <property type="match status" value="1"/>
</dbReference>
<proteinExistence type="inferred from homology"/>
<dbReference type="PANTHER" id="PTHR43742">
    <property type="entry name" value="TRIMETHYLAMINE-N-OXIDE REDUCTASE"/>
    <property type="match status" value="1"/>
</dbReference>
<dbReference type="Gene3D" id="2.40.30.10">
    <property type="entry name" value="Translation factors"/>
    <property type="match status" value="1"/>
</dbReference>
<dbReference type="SMART" id="SM00926">
    <property type="entry name" value="Molybdop_Fe4S4"/>
    <property type="match status" value="1"/>
</dbReference>
<dbReference type="InterPro" id="IPR017927">
    <property type="entry name" value="FAD-bd_FR_type"/>
</dbReference>
<evidence type="ECO:0000313" key="8">
    <source>
        <dbReference type="EMBL" id="MBB6200978.1"/>
    </source>
</evidence>
<organism evidence="8 9">
    <name type="scientific">Paraburkholderia fungorum</name>
    <dbReference type="NCBI Taxonomy" id="134537"/>
    <lineage>
        <taxon>Bacteria</taxon>
        <taxon>Pseudomonadati</taxon>
        <taxon>Pseudomonadota</taxon>
        <taxon>Betaproteobacteria</taxon>
        <taxon>Burkholderiales</taxon>
        <taxon>Burkholderiaceae</taxon>
        <taxon>Paraburkholderia</taxon>
    </lineage>
</organism>
<dbReference type="SUPFAM" id="SSF52343">
    <property type="entry name" value="Ferredoxin reductase-like, C-terminal NADP-linked domain"/>
    <property type="match status" value="1"/>
</dbReference>
<dbReference type="Gene3D" id="2.40.40.20">
    <property type="match status" value="1"/>
</dbReference>
<dbReference type="SUPFAM" id="SSF54292">
    <property type="entry name" value="2Fe-2S ferredoxin-like"/>
    <property type="match status" value="1"/>
</dbReference>
<dbReference type="InterPro" id="IPR037949">
    <property type="entry name" value="MopB_CT_Acetylene-hydratase"/>
</dbReference>
<feature type="domain" description="4Fe-4S Mo/W bis-MGD-type" evidence="7">
    <location>
        <begin position="11"/>
        <end position="66"/>
    </location>
</feature>
<dbReference type="GO" id="GO:0016491">
    <property type="term" value="F:oxidoreductase activity"/>
    <property type="evidence" value="ECO:0007669"/>
    <property type="project" value="InterPro"/>
</dbReference>
<dbReference type="SUPFAM" id="SSF53706">
    <property type="entry name" value="Formate dehydrogenase/DMSO reductase, domains 1-3"/>
    <property type="match status" value="1"/>
</dbReference>
<dbReference type="Pfam" id="PF01568">
    <property type="entry name" value="Molydop_binding"/>
    <property type="match status" value="1"/>
</dbReference>
<dbReference type="CDD" id="cd06184">
    <property type="entry name" value="flavohem_like_fad_nad_binding"/>
    <property type="match status" value="1"/>
</dbReference>
<dbReference type="GO" id="GO:0051536">
    <property type="term" value="F:iron-sulfur cluster binding"/>
    <property type="evidence" value="ECO:0007669"/>
    <property type="project" value="UniProtKB-KW"/>
</dbReference>
<dbReference type="InterPro" id="IPR001433">
    <property type="entry name" value="OxRdtase_FAD/NAD-bd"/>
</dbReference>
<evidence type="ECO:0000313" key="9">
    <source>
        <dbReference type="Proteomes" id="UP000518681"/>
    </source>
</evidence>
<dbReference type="Gene3D" id="3.40.228.10">
    <property type="entry name" value="Dimethylsulfoxide Reductase, domain 2"/>
    <property type="match status" value="2"/>
</dbReference>
<dbReference type="Pfam" id="PF00111">
    <property type="entry name" value="Fer2"/>
    <property type="match status" value="1"/>
</dbReference>
<evidence type="ECO:0000256" key="3">
    <source>
        <dbReference type="ARBA" id="ARBA00023004"/>
    </source>
</evidence>
<dbReference type="Gene3D" id="2.20.25.90">
    <property type="entry name" value="ADC-like domains"/>
    <property type="match status" value="1"/>
</dbReference>
<dbReference type="InterPro" id="IPR006657">
    <property type="entry name" value="MoPterin_dinucl-bd_dom"/>
</dbReference>
<accession>A0AAW3URL5</accession>